<accession>A0A4Q9MHB1</accession>
<dbReference type="EMBL" id="ML143464">
    <property type="protein sequence ID" value="TBU25276.1"/>
    <property type="molecule type" value="Genomic_DNA"/>
</dbReference>
<sequence length="607" mass="67158">MPSLQAYKGTFRKLVIGIDIGTTYSGIAYAVLDPGEVPQIHGVTRFPGQENAAGDSKIPSILYYRQDGSVHSAGAEAALPGMDLEAEDQELVFVEWFAFLFKLHLRPERLDSGDVKRHDLPPLPPGKSVIDVFSDFLGYLFRCARRFIRETHANGESLWTSVEDQIEFVLSHPNGWEGLQQGRMRQAAIIANLVPDTAAGHARVHFVTEGEASLNFCIHSGLAAEAMKDGKTVMIVDAGGGTVDISTYTFVSVSPITVEEITSADCILQGSTRVNVRAENFLRERLKSSAYGNDADISSMLDYFDRSTKPVFKDDKESSYIKFGSMSCNDPKVNIRRGQLMLSGAEMRSFFQPSMNAIIDVVQKQRREVAGLLETVFLVGGFAASPWLHTALKSALNAHSVTLCRPDSHTSKAVANGAVCFYLQHFVSARIMKMTYGTGVAVDYDLNDPEHYSRRGDIFVRPSGRIMLRNGFSSILKRGTRLRESEEISQPYNIEARNPKTLDSIVSDVLCYRGRSAQPKWVDVEPGNTGCALPEFYTPLCTVYADTSRVKKVAQNGPNGLYYQQEFKIVLLCGLTELQAQISWVEGGVERRGPAKIVYDDDLEVSR</sequence>
<proteinExistence type="predicted"/>
<dbReference type="Gene3D" id="3.90.640.10">
    <property type="entry name" value="Actin, Chain A, domain 4"/>
    <property type="match status" value="1"/>
</dbReference>
<organism evidence="1">
    <name type="scientific">Dichomitus squalens</name>
    <dbReference type="NCBI Taxonomy" id="114155"/>
    <lineage>
        <taxon>Eukaryota</taxon>
        <taxon>Fungi</taxon>
        <taxon>Dikarya</taxon>
        <taxon>Basidiomycota</taxon>
        <taxon>Agaricomycotina</taxon>
        <taxon>Agaricomycetes</taxon>
        <taxon>Polyporales</taxon>
        <taxon>Polyporaceae</taxon>
        <taxon>Dichomitus</taxon>
    </lineage>
</organism>
<dbReference type="SUPFAM" id="SSF53067">
    <property type="entry name" value="Actin-like ATPase domain"/>
    <property type="match status" value="2"/>
</dbReference>
<protein>
    <recommendedName>
        <fullName evidence="2">Actin-like ATPase domain-containing protein</fullName>
    </recommendedName>
</protein>
<dbReference type="PANTHER" id="PTHR14187:SF5">
    <property type="entry name" value="HEAT SHOCK 70 KDA PROTEIN 12A"/>
    <property type="match status" value="1"/>
</dbReference>
<dbReference type="AlphaFoldDB" id="A0A4Q9MHB1"/>
<name>A0A4Q9MHB1_9APHY</name>
<dbReference type="Proteomes" id="UP000292957">
    <property type="component" value="Unassembled WGS sequence"/>
</dbReference>
<evidence type="ECO:0008006" key="2">
    <source>
        <dbReference type="Google" id="ProtNLM"/>
    </source>
</evidence>
<dbReference type="OrthoDB" id="2963168at2759"/>
<dbReference type="InterPro" id="IPR043129">
    <property type="entry name" value="ATPase_NBD"/>
</dbReference>
<dbReference type="Gene3D" id="3.30.420.40">
    <property type="match status" value="2"/>
</dbReference>
<evidence type="ECO:0000313" key="1">
    <source>
        <dbReference type="EMBL" id="TBU25276.1"/>
    </source>
</evidence>
<dbReference type="PANTHER" id="PTHR14187">
    <property type="entry name" value="ALPHA KINASE/ELONGATION FACTOR 2 KINASE"/>
    <property type="match status" value="1"/>
</dbReference>
<gene>
    <name evidence="1" type="ORF">BD311DRAFT_853631</name>
</gene>
<dbReference type="CDD" id="cd10170">
    <property type="entry name" value="ASKHA_NBD_HSP70"/>
    <property type="match status" value="1"/>
</dbReference>
<dbReference type="PRINTS" id="PR00301">
    <property type="entry name" value="HEATSHOCK70"/>
</dbReference>
<reference evidence="1" key="1">
    <citation type="submission" date="2019-01" db="EMBL/GenBank/DDBJ databases">
        <title>Draft genome sequences of three monokaryotic isolates of the white-rot basidiomycete fungus Dichomitus squalens.</title>
        <authorList>
            <consortium name="DOE Joint Genome Institute"/>
            <person name="Lopez S.C."/>
            <person name="Andreopoulos B."/>
            <person name="Pangilinan J."/>
            <person name="Lipzen A."/>
            <person name="Riley R."/>
            <person name="Ahrendt S."/>
            <person name="Ng V."/>
            <person name="Barry K."/>
            <person name="Daum C."/>
            <person name="Grigoriev I.V."/>
            <person name="Hilden K.S."/>
            <person name="Makela M.R."/>
            <person name="de Vries R.P."/>
        </authorList>
    </citation>
    <scope>NUCLEOTIDE SEQUENCE [LARGE SCALE GENOMIC DNA]</scope>
    <source>
        <strain evidence="1">OM18370.1</strain>
    </source>
</reference>